<sequence>DRSPSPKPVNLKFLDQDDPGPSEQLGSITLPYEESSLASSPVHDAICTMKKNSDQRITEAKALFGSIAKILDQHCTPSPEMPIN</sequence>
<dbReference type="Proteomes" id="UP000285326">
    <property type="component" value="Unassembled WGS sequence"/>
</dbReference>
<evidence type="ECO:0000313" key="2">
    <source>
        <dbReference type="EMBL" id="RKF82824.1"/>
    </source>
</evidence>
<feature type="region of interest" description="Disordered" evidence="1">
    <location>
        <begin position="1"/>
        <end position="25"/>
    </location>
</feature>
<dbReference type="EMBL" id="MCBS01016704">
    <property type="protein sequence ID" value="RKF82824.1"/>
    <property type="molecule type" value="Genomic_DNA"/>
</dbReference>
<protein>
    <submittedName>
        <fullName evidence="2">Uncharacterized protein</fullName>
    </submittedName>
</protein>
<comment type="caution">
    <text evidence="2">The sequence shown here is derived from an EMBL/GenBank/DDBJ whole genome shotgun (WGS) entry which is preliminary data.</text>
</comment>
<evidence type="ECO:0000256" key="1">
    <source>
        <dbReference type="SAM" id="MobiDB-lite"/>
    </source>
</evidence>
<gene>
    <name evidence="2" type="ORF">GcM1_167020</name>
</gene>
<reference evidence="2 3" key="1">
    <citation type="journal article" date="2018" name="BMC Genomics">
        <title>Comparative genome analyses reveal sequence features reflecting distinct modes of host-adaptation between dicot and monocot powdery mildew.</title>
        <authorList>
            <person name="Wu Y."/>
            <person name="Ma X."/>
            <person name="Pan Z."/>
            <person name="Kale S.D."/>
            <person name="Song Y."/>
            <person name="King H."/>
            <person name="Zhang Q."/>
            <person name="Presley C."/>
            <person name="Deng X."/>
            <person name="Wei C.I."/>
            <person name="Xiao S."/>
        </authorList>
    </citation>
    <scope>NUCLEOTIDE SEQUENCE [LARGE SCALE GENOMIC DNA]</scope>
    <source>
        <strain evidence="2">UMSG1</strain>
    </source>
</reference>
<feature type="non-terminal residue" evidence="2">
    <location>
        <position position="1"/>
    </location>
</feature>
<accession>A0A420J7R4</accession>
<proteinExistence type="predicted"/>
<dbReference type="AlphaFoldDB" id="A0A420J7R4"/>
<name>A0A420J7R4_9PEZI</name>
<evidence type="ECO:0000313" key="3">
    <source>
        <dbReference type="Proteomes" id="UP000285326"/>
    </source>
</evidence>
<organism evidence="2 3">
    <name type="scientific">Golovinomyces cichoracearum</name>
    <dbReference type="NCBI Taxonomy" id="62708"/>
    <lineage>
        <taxon>Eukaryota</taxon>
        <taxon>Fungi</taxon>
        <taxon>Dikarya</taxon>
        <taxon>Ascomycota</taxon>
        <taxon>Pezizomycotina</taxon>
        <taxon>Leotiomycetes</taxon>
        <taxon>Erysiphales</taxon>
        <taxon>Erysiphaceae</taxon>
        <taxon>Golovinomyces</taxon>
    </lineage>
</organism>